<dbReference type="InterPro" id="IPR051683">
    <property type="entry name" value="Enoyl-CoA_Hydratase/Isomerase"/>
</dbReference>
<dbReference type="EMBL" id="VWRN01000072">
    <property type="protein sequence ID" value="KAA6116307.1"/>
    <property type="molecule type" value="Genomic_DNA"/>
</dbReference>
<evidence type="ECO:0000313" key="3">
    <source>
        <dbReference type="Proteomes" id="UP000324324"/>
    </source>
</evidence>
<evidence type="ECO:0000256" key="1">
    <source>
        <dbReference type="ARBA" id="ARBA00005254"/>
    </source>
</evidence>
<comment type="similarity">
    <text evidence="1">Belongs to the enoyl-CoA hydratase/isomerase family.</text>
</comment>
<dbReference type="Gene3D" id="3.90.226.10">
    <property type="entry name" value="2-enoyl-CoA Hydratase, Chain A, domain 1"/>
    <property type="match status" value="1"/>
</dbReference>
<dbReference type="InterPro" id="IPR029045">
    <property type="entry name" value="ClpP/crotonase-like_dom_sf"/>
</dbReference>
<dbReference type="Pfam" id="PF00378">
    <property type="entry name" value="ECH_1"/>
    <property type="match status" value="1"/>
</dbReference>
<dbReference type="RefSeq" id="WP_150084808.1">
    <property type="nucleotide sequence ID" value="NZ_VWRN01000072.1"/>
</dbReference>
<dbReference type="PANTHER" id="PTHR42964:SF1">
    <property type="entry name" value="POLYKETIDE BIOSYNTHESIS ENOYL-COA HYDRATASE PKSH-RELATED"/>
    <property type="match status" value="1"/>
</dbReference>
<dbReference type="CDD" id="cd06558">
    <property type="entry name" value="crotonase-like"/>
    <property type="match status" value="1"/>
</dbReference>
<dbReference type="InterPro" id="IPR001753">
    <property type="entry name" value="Enoyl-CoA_hydra/iso"/>
</dbReference>
<accession>A0A5M7ZXY1</accession>
<dbReference type="GO" id="GO:0016853">
    <property type="term" value="F:isomerase activity"/>
    <property type="evidence" value="ECO:0007669"/>
    <property type="project" value="UniProtKB-KW"/>
</dbReference>
<name>A0A5M7ZXY1_9BURK</name>
<protein>
    <submittedName>
        <fullName evidence="2">Enoyl-CoA hydratase/isomerase family protein</fullName>
    </submittedName>
</protein>
<gene>
    <name evidence="2" type="ORF">F1599_24585</name>
</gene>
<reference evidence="2 3" key="1">
    <citation type="submission" date="2019-09" db="EMBL/GenBank/DDBJ databases">
        <title>Isolation of a novel species in the genus Cupriavidus from patients with sepsis using whole genome sequencing.</title>
        <authorList>
            <person name="Kweon O.J."/>
            <person name="Lee M.-K."/>
        </authorList>
    </citation>
    <scope>NUCLEOTIDE SEQUENCE [LARGE SCALE GENOMIC DNA]</scope>
    <source>
        <strain evidence="2 3">MKL-01</strain>
    </source>
</reference>
<evidence type="ECO:0000313" key="2">
    <source>
        <dbReference type="EMBL" id="KAA6116307.1"/>
    </source>
</evidence>
<comment type="caution">
    <text evidence="2">The sequence shown here is derived from an EMBL/GenBank/DDBJ whole genome shotgun (WGS) entry which is preliminary data.</text>
</comment>
<keyword evidence="2" id="KW-0413">Isomerase</keyword>
<dbReference type="SUPFAM" id="SSF52096">
    <property type="entry name" value="ClpP/crotonase"/>
    <property type="match status" value="1"/>
</dbReference>
<dbReference type="PANTHER" id="PTHR42964">
    <property type="entry name" value="ENOYL-COA HYDRATASE"/>
    <property type="match status" value="1"/>
</dbReference>
<dbReference type="Proteomes" id="UP000324324">
    <property type="component" value="Unassembled WGS sequence"/>
</dbReference>
<keyword evidence="3" id="KW-1185">Reference proteome</keyword>
<sequence length="258" mass="27214">MSDDASTVAATAQPALLVDRQGDITRLTLNRPQRGNALSAELVQAMHDAVLACQRDGTRLLLIEGAGKHFCTGFDLADLDGETDDTLLARFVRVELMLQAVYTAPFTTVARVHGRAMGAGADLAAACEQCWVAADSRFAFPGAAFGLVLGTARLAARVGPTLARQWIGAGATIDADTALATGLASRDFEADEHGKPDTALEALARQARRLDTDTQAAIHAASRADGDELARQLAALVHSAARPGLRERIRAYRAASAR</sequence>
<organism evidence="2 3">
    <name type="scientific">Cupriavidus cauae</name>
    <dbReference type="NCBI Taxonomy" id="2608999"/>
    <lineage>
        <taxon>Bacteria</taxon>
        <taxon>Pseudomonadati</taxon>
        <taxon>Pseudomonadota</taxon>
        <taxon>Betaproteobacteria</taxon>
        <taxon>Burkholderiales</taxon>
        <taxon>Burkholderiaceae</taxon>
        <taxon>Cupriavidus</taxon>
    </lineage>
</organism>
<proteinExistence type="inferred from homology"/>
<dbReference type="AlphaFoldDB" id="A0A5M7ZXY1"/>